<reference evidence="2 3" key="1">
    <citation type="submission" date="2024-01" db="EMBL/GenBank/DDBJ databases">
        <title>The genomes of 5 underutilized Papilionoideae crops provide insights into root nodulation and disease resistanc.</title>
        <authorList>
            <person name="Jiang F."/>
        </authorList>
    </citation>
    <scope>NUCLEOTIDE SEQUENCE [LARGE SCALE GENOMIC DNA]</scope>
    <source>
        <strain evidence="2">LVBAO_FW01</strain>
        <tissue evidence="2">Leaves</tissue>
    </source>
</reference>
<keyword evidence="1" id="KW-1133">Transmembrane helix</keyword>
<accession>A0AAN9L6N5</accession>
<comment type="caution">
    <text evidence="2">The sequence shown here is derived from an EMBL/GenBank/DDBJ whole genome shotgun (WGS) entry which is preliminary data.</text>
</comment>
<keyword evidence="3" id="KW-1185">Reference proteome</keyword>
<gene>
    <name evidence="2" type="ORF">VNO77_24246</name>
</gene>
<evidence type="ECO:0000313" key="2">
    <source>
        <dbReference type="EMBL" id="KAK7330061.1"/>
    </source>
</evidence>
<name>A0AAN9L6N5_CANGL</name>
<organism evidence="2 3">
    <name type="scientific">Canavalia gladiata</name>
    <name type="common">Sword bean</name>
    <name type="synonym">Dolichos gladiatus</name>
    <dbReference type="NCBI Taxonomy" id="3824"/>
    <lineage>
        <taxon>Eukaryota</taxon>
        <taxon>Viridiplantae</taxon>
        <taxon>Streptophyta</taxon>
        <taxon>Embryophyta</taxon>
        <taxon>Tracheophyta</taxon>
        <taxon>Spermatophyta</taxon>
        <taxon>Magnoliopsida</taxon>
        <taxon>eudicotyledons</taxon>
        <taxon>Gunneridae</taxon>
        <taxon>Pentapetalae</taxon>
        <taxon>rosids</taxon>
        <taxon>fabids</taxon>
        <taxon>Fabales</taxon>
        <taxon>Fabaceae</taxon>
        <taxon>Papilionoideae</taxon>
        <taxon>50 kb inversion clade</taxon>
        <taxon>NPAAA clade</taxon>
        <taxon>indigoferoid/millettioid clade</taxon>
        <taxon>Phaseoleae</taxon>
        <taxon>Canavalia</taxon>
    </lineage>
</organism>
<dbReference type="AlphaFoldDB" id="A0AAN9L6N5"/>
<keyword evidence="1" id="KW-0812">Transmembrane</keyword>
<dbReference type="EMBL" id="JAYMYQ010000005">
    <property type="protein sequence ID" value="KAK7330061.1"/>
    <property type="molecule type" value="Genomic_DNA"/>
</dbReference>
<evidence type="ECO:0000256" key="1">
    <source>
        <dbReference type="SAM" id="Phobius"/>
    </source>
</evidence>
<keyword evidence="1" id="KW-0472">Membrane</keyword>
<evidence type="ECO:0000313" key="3">
    <source>
        <dbReference type="Proteomes" id="UP001367508"/>
    </source>
</evidence>
<protein>
    <submittedName>
        <fullName evidence="2">Uncharacterized protein</fullName>
    </submittedName>
</protein>
<feature type="transmembrane region" description="Helical" evidence="1">
    <location>
        <begin position="6"/>
        <end position="30"/>
    </location>
</feature>
<dbReference type="Proteomes" id="UP001367508">
    <property type="component" value="Unassembled WGS sequence"/>
</dbReference>
<proteinExistence type="predicted"/>
<sequence length="100" mass="10682">MESSKIYAYLFLCMLCISSVTPILGCGYCGKPPKKHKPGKKPKTPSPITLPPIIGKPPVTVPPITLPPVVKPPVTVPPVTGREGIVHVHLQNLLHAPLIP</sequence>